<protein>
    <submittedName>
        <fullName evidence="2">Uncharacterized protein</fullName>
    </submittedName>
</protein>
<feature type="region of interest" description="Disordered" evidence="1">
    <location>
        <begin position="1"/>
        <end position="56"/>
    </location>
</feature>
<evidence type="ECO:0000256" key="1">
    <source>
        <dbReference type="SAM" id="MobiDB-lite"/>
    </source>
</evidence>
<accession>A0A4R4WQ25</accession>
<reference evidence="2 3" key="1">
    <citation type="submission" date="2019-02" db="EMBL/GenBank/DDBJ databases">
        <title>Draft genome sequences of novel Actinobacteria.</title>
        <authorList>
            <person name="Sahin N."/>
            <person name="Ay H."/>
            <person name="Saygin H."/>
        </authorList>
    </citation>
    <scope>NUCLEOTIDE SEQUENCE [LARGE SCALE GENOMIC DNA]</scope>
    <source>
        <strain evidence="2 3">16K104</strain>
    </source>
</reference>
<feature type="compositionally biased region" description="Low complexity" evidence="1">
    <location>
        <begin position="12"/>
        <end position="48"/>
    </location>
</feature>
<dbReference type="Proteomes" id="UP000295172">
    <property type="component" value="Unassembled WGS sequence"/>
</dbReference>
<name>A0A4R4WQ25_9ACTN</name>
<gene>
    <name evidence="2" type="ORF">E1218_25605</name>
</gene>
<dbReference type="PROSITE" id="PS51257">
    <property type="entry name" value="PROKAR_LIPOPROTEIN"/>
    <property type="match status" value="1"/>
</dbReference>
<evidence type="ECO:0000313" key="2">
    <source>
        <dbReference type="EMBL" id="TDD18655.1"/>
    </source>
</evidence>
<proteinExistence type="predicted"/>
<feature type="region of interest" description="Disordered" evidence="1">
    <location>
        <begin position="98"/>
        <end position="132"/>
    </location>
</feature>
<evidence type="ECO:0000313" key="3">
    <source>
        <dbReference type="Proteomes" id="UP000295172"/>
    </source>
</evidence>
<dbReference type="EMBL" id="SMKR01000129">
    <property type="protein sequence ID" value="TDD18655.1"/>
    <property type="molecule type" value="Genomic_DNA"/>
</dbReference>
<comment type="caution">
    <text evidence="2">The sequence shown here is derived from an EMBL/GenBank/DDBJ whole genome shotgun (WGS) entry which is preliminary data.</text>
</comment>
<organism evidence="2 3">
    <name type="scientific">Kribbella turkmenica</name>
    <dbReference type="NCBI Taxonomy" id="2530375"/>
    <lineage>
        <taxon>Bacteria</taxon>
        <taxon>Bacillati</taxon>
        <taxon>Actinomycetota</taxon>
        <taxon>Actinomycetes</taxon>
        <taxon>Propionibacteriales</taxon>
        <taxon>Kribbellaceae</taxon>
        <taxon>Kribbella</taxon>
    </lineage>
</organism>
<sequence>MAKEGSAPCRRSAPATSGSTAATSGSPAAGTSGCTVGTSGSTAATSGSRRVATSGSAVRAVLVTSRSPPVTSGDLTDIAEILNRHFTESVRRYSLNLRTLTGPSFPEGRSRPGGRVTTRRPPPGPRRLPRCP</sequence>
<dbReference type="AlphaFoldDB" id="A0A4R4WQ25"/>
<keyword evidence="3" id="KW-1185">Reference proteome</keyword>